<dbReference type="Pfam" id="PF00588">
    <property type="entry name" value="SpoU_methylase"/>
    <property type="match status" value="1"/>
</dbReference>
<proteinExistence type="predicted"/>
<dbReference type="PANTHER" id="PTHR43191:SF9">
    <property type="entry name" value="TRNA_RRNA METHYLTRANSFERASE SPOU TYPE DOMAIN-CONTAINING PROTEIN"/>
    <property type="match status" value="1"/>
</dbReference>
<keyword evidence="5" id="KW-1185">Reference proteome</keyword>
<dbReference type="Gene3D" id="3.30.1330.30">
    <property type="match status" value="1"/>
</dbReference>
<dbReference type="AlphaFoldDB" id="A0A0N1PEE8"/>
<evidence type="ECO:0000256" key="2">
    <source>
        <dbReference type="ARBA" id="ARBA00022679"/>
    </source>
</evidence>
<dbReference type="InterPro" id="IPR029026">
    <property type="entry name" value="tRNA_m1G_MTases_N"/>
</dbReference>
<evidence type="ECO:0000313" key="5">
    <source>
        <dbReference type="Proteomes" id="UP000038009"/>
    </source>
</evidence>
<dbReference type="InterPro" id="IPR029028">
    <property type="entry name" value="Alpha/beta_knot_MTases"/>
</dbReference>
<dbReference type="Proteomes" id="UP000038009">
    <property type="component" value="Unassembled WGS sequence"/>
</dbReference>
<protein>
    <recommendedName>
        <fullName evidence="3">tRNA/rRNA methyltransferase SpoU type domain-containing protein</fullName>
    </recommendedName>
</protein>
<dbReference type="SUPFAM" id="SSF75217">
    <property type="entry name" value="alpha/beta knot"/>
    <property type="match status" value="1"/>
</dbReference>
<keyword evidence="1" id="KW-0489">Methyltransferase</keyword>
<keyword evidence="2" id="KW-0808">Transferase</keyword>
<dbReference type="VEuPathDB" id="TriTrypDB:Lsey_0008_0070"/>
<dbReference type="EMBL" id="LJSK01000008">
    <property type="protein sequence ID" value="KPI90220.1"/>
    <property type="molecule type" value="Genomic_DNA"/>
</dbReference>
<dbReference type="GO" id="GO:0032259">
    <property type="term" value="P:methylation"/>
    <property type="evidence" value="ECO:0007669"/>
    <property type="project" value="UniProtKB-KW"/>
</dbReference>
<reference evidence="4 5" key="1">
    <citation type="journal article" date="2015" name="PLoS Pathog.">
        <title>Leptomonas seymouri: Adaptations to the Dixenous Life Cycle Analyzed by Genome Sequencing, Transcriptome Profiling and Co-infection with Leishmania donovani.</title>
        <authorList>
            <person name="Kraeva N."/>
            <person name="Butenko A."/>
            <person name="Hlavacova J."/>
            <person name="Kostygov A."/>
            <person name="Myskova J."/>
            <person name="Grybchuk D."/>
            <person name="Lestinova T."/>
            <person name="Votypka J."/>
            <person name="Volf P."/>
            <person name="Opperdoes F."/>
            <person name="Flegontov P."/>
            <person name="Lukes J."/>
            <person name="Yurchenko V."/>
        </authorList>
    </citation>
    <scope>NUCLEOTIDE SEQUENCE [LARGE SCALE GENOMIC DNA]</scope>
    <source>
        <strain evidence="4 5">ATCC 30220</strain>
    </source>
</reference>
<dbReference type="InterPro" id="IPR001537">
    <property type="entry name" value="SpoU_MeTrfase"/>
</dbReference>
<dbReference type="SUPFAM" id="SSF55315">
    <property type="entry name" value="L30e-like"/>
    <property type="match status" value="1"/>
</dbReference>
<sequence length="614" mass="68674">MCTFMRRAAHQQAEELFFGTDKAFTASTTASLLVVGRRFQSFMGEQRSVARISKASYRHPLAPKDPSQRNVAIPSTAGRAAVAAASGRGSSSSAHFSPSLSAEDLKKQAQRALLLQMQQDVLWEGTVIDDTNNKLVQHFVKLTSNEKYRQARQMLVVGGRAMIEELCQAGFRPRHLMVNAGNPIPDWAKNKEDTDVVLVGRKVSEAVAPGTDGYVGDFEIPTPPMKEQLIANHQRLNRVLVLDNVDDPGVLGTLLRTASGYQYDAIITTNHCADLYDHRVVRAARGAHFQTSVPIYTLKEEDGDDVYGLLNHVVERNNLLPLCYVAEEDSVDASTSAGLREVHSATAGSGRRVFQSSVVGAAPVVLPTPRQPSSTYAANTTRAGLQGASSRATLSNFCLERFARPTGAEDDDRGGYLLFAGPNHKRNMVRRLASRVARPTTQLLLDSLPSPTEAPSDLLISMSVILHALRPRGSWDYLPAEAKQEESSADLQVKRASVDIGVNRLQLSVKDINLDEAEQREKAHLENEFMRWRRLNKRRGSDYDYWMEAEQRRVRRMIKDEQQRRTSPWVFRREVKTRPMPDWVPNIIDEYRHSLGRDALTHERDISAEFRRPP</sequence>
<dbReference type="GO" id="GO:0003723">
    <property type="term" value="F:RNA binding"/>
    <property type="evidence" value="ECO:0007669"/>
    <property type="project" value="InterPro"/>
</dbReference>
<dbReference type="OMA" id="HCADLYD"/>
<gene>
    <name evidence="4" type="ORF">ABL78_0602</name>
</gene>
<evidence type="ECO:0000259" key="3">
    <source>
        <dbReference type="Pfam" id="PF00588"/>
    </source>
</evidence>
<accession>A0A0N1PEE8</accession>
<organism evidence="4 5">
    <name type="scientific">Leptomonas seymouri</name>
    <dbReference type="NCBI Taxonomy" id="5684"/>
    <lineage>
        <taxon>Eukaryota</taxon>
        <taxon>Discoba</taxon>
        <taxon>Euglenozoa</taxon>
        <taxon>Kinetoplastea</taxon>
        <taxon>Metakinetoplastina</taxon>
        <taxon>Trypanosomatida</taxon>
        <taxon>Trypanosomatidae</taxon>
        <taxon>Leishmaniinae</taxon>
        <taxon>Leptomonas</taxon>
    </lineage>
</organism>
<comment type="caution">
    <text evidence="4">The sequence shown here is derived from an EMBL/GenBank/DDBJ whole genome shotgun (WGS) entry which is preliminary data.</text>
</comment>
<name>A0A0N1PEE8_LEPSE</name>
<dbReference type="InterPro" id="IPR051259">
    <property type="entry name" value="rRNA_Methyltransferase"/>
</dbReference>
<dbReference type="GO" id="GO:0008173">
    <property type="term" value="F:RNA methyltransferase activity"/>
    <property type="evidence" value="ECO:0007669"/>
    <property type="project" value="InterPro"/>
</dbReference>
<dbReference type="Gene3D" id="3.40.1280.10">
    <property type="match status" value="1"/>
</dbReference>
<dbReference type="OrthoDB" id="270651at2759"/>
<dbReference type="PANTHER" id="PTHR43191">
    <property type="entry name" value="RRNA METHYLTRANSFERASE 3"/>
    <property type="match status" value="1"/>
</dbReference>
<evidence type="ECO:0000313" key="4">
    <source>
        <dbReference type="EMBL" id="KPI90220.1"/>
    </source>
</evidence>
<dbReference type="GO" id="GO:0006396">
    <property type="term" value="P:RNA processing"/>
    <property type="evidence" value="ECO:0007669"/>
    <property type="project" value="InterPro"/>
</dbReference>
<feature type="domain" description="tRNA/rRNA methyltransferase SpoU type" evidence="3">
    <location>
        <begin position="239"/>
        <end position="296"/>
    </location>
</feature>
<evidence type="ECO:0000256" key="1">
    <source>
        <dbReference type="ARBA" id="ARBA00022603"/>
    </source>
</evidence>
<dbReference type="InterPro" id="IPR029064">
    <property type="entry name" value="Ribosomal_eL30-like_sf"/>
</dbReference>